<protein>
    <submittedName>
        <fullName evidence="2">Uncharacterized protein</fullName>
    </submittedName>
</protein>
<dbReference type="AlphaFoldDB" id="A0A939F645"/>
<gene>
    <name evidence="2" type="ORF">J0695_11405</name>
</gene>
<name>A0A939F645_9ACTN</name>
<reference evidence="2" key="1">
    <citation type="submission" date="2021-03" db="EMBL/GenBank/DDBJ databases">
        <title>Streptomyces poriferae sp. nov., a novel marine sponge-derived Actinobacteria species with anti-MRSA activity.</title>
        <authorList>
            <person name="Sandoval-Powers M."/>
            <person name="Kralova S."/>
            <person name="Nguyen G.-S."/>
            <person name="Fawwal D."/>
            <person name="Degnes K."/>
            <person name="Klinkenberg G."/>
            <person name="Sletta H."/>
            <person name="Wentzel A."/>
            <person name="Liles M.R."/>
        </authorList>
    </citation>
    <scope>NUCLEOTIDE SEQUENCE</scope>
    <source>
        <strain evidence="2">DSM 41794</strain>
    </source>
</reference>
<dbReference type="RefSeq" id="WP_206961802.1">
    <property type="nucleotide sequence ID" value="NZ_BAAAJJ010000002.1"/>
</dbReference>
<evidence type="ECO:0000313" key="3">
    <source>
        <dbReference type="Proteomes" id="UP000664167"/>
    </source>
</evidence>
<feature type="region of interest" description="Disordered" evidence="1">
    <location>
        <begin position="1"/>
        <end position="21"/>
    </location>
</feature>
<evidence type="ECO:0000256" key="1">
    <source>
        <dbReference type="SAM" id="MobiDB-lite"/>
    </source>
</evidence>
<dbReference type="EMBL" id="JAFLRJ010000099">
    <property type="protein sequence ID" value="MBO0512409.1"/>
    <property type="molecule type" value="Genomic_DNA"/>
</dbReference>
<organism evidence="2 3">
    <name type="scientific">Streptomyces beijiangensis</name>
    <dbReference type="NCBI Taxonomy" id="163361"/>
    <lineage>
        <taxon>Bacteria</taxon>
        <taxon>Bacillati</taxon>
        <taxon>Actinomycetota</taxon>
        <taxon>Actinomycetes</taxon>
        <taxon>Kitasatosporales</taxon>
        <taxon>Streptomycetaceae</taxon>
        <taxon>Streptomyces</taxon>
    </lineage>
</organism>
<sequence>MAEPNPTRTPESKPVAPGDRVGARFDASAVEDLNLLLSTGLSKSEALHDAVRHYAAIHRAPIADDMKVLQEAGLSRADAVRKAVGHYAEIHRNAWDMGAYPQGISPKILGTKVEVYQQPKAANQGV</sequence>
<evidence type="ECO:0000313" key="2">
    <source>
        <dbReference type="EMBL" id="MBO0512409.1"/>
    </source>
</evidence>
<keyword evidence="3" id="KW-1185">Reference proteome</keyword>
<proteinExistence type="predicted"/>
<comment type="caution">
    <text evidence="2">The sequence shown here is derived from an EMBL/GenBank/DDBJ whole genome shotgun (WGS) entry which is preliminary data.</text>
</comment>
<dbReference type="Proteomes" id="UP000664167">
    <property type="component" value="Unassembled WGS sequence"/>
</dbReference>
<accession>A0A939F645</accession>